<evidence type="ECO:0000256" key="3">
    <source>
        <dbReference type="SAM" id="SignalP"/>
    </source>
</evidence>
<feature type="compositionally biased region" description="Polar residues" evidence="2">
    <location>
        <begin position="167"/>
        <end position="182"/>
    </location>
</feature>
<feature type="signal peptide" evidence="3">
    <location>
        <begin position="1"/>
        <end position="20"/>
    </location>
</feature>
<sequence length="182" mass="20179">MKWLSTLLLALTASTAAAQADEVKRGNDFYREGNYAAAEQLYRRAGDNLTTKYNLANALIKQNRFDEALAVLAPLTTQTEDRALQEKAWYNTGVVYTKQKALEQSIDAYKSALRIDPADKEARDNLQKALLELKKQSGGGGGGAKMNNSEADKKLEQLKDKERKLQQSKQQPGGGNNPSKDW</sequence>
<keyword evidence="3" id="KW-0732">Signal</keyword>
<feature type="repeat" description="TPR" evidence="1">
    <location>
        <begin position="86"/>
        <end position="119"/>
    </location>
</feature>
<dbReference type="Gene3D" id="1.25.40.10">
    <property type="entry name" value="Tetratricopeptide repeat domain"/>
    <property type="match status" value="1"/>
</dbReference>
<dbReference type="InterPro" id="IPR019734">
    <property type="entry name" value="TPR_rpt"/>
</dbReference>
<dbReference type="Pfam" id="PF13432">
    <property type="entry name" value="TPR_16"/>
    <property type="match status" value="1"/>
</dbReference>
<keyword evidence="5" id="KW-1185">Reference proteome</keyword>
<comment type="caution">
    <text evidence="4">The sequence shown here is derived from an EMBL/GenBank/DDBJ whole genome shotgun (WGS) entry which is preliminary data.</text>
</comment>
<dbReference type="SMART" id="SM00028">
    <property type="entry name" value="TPR"/>
    <property type="match status" value="2"/>
</dbReference>
<gene>
    <name evidence="4" type="ORF">GCM10023184_06780</name>
</gene>
<dbReference type="EMBL" id="BAABGY010000002">
    <property type="protein sequence ID" value="GAA4321181.1"/>
    <property type="molecule type" value="Genomic_DNA"/>
</dbReference>
<evidence type="ECO:0000313" key="5">
    <source>
        <dbReference type="Proteomes" id="UP001501725"/>
    </source>
</evidence>
<accession>A0ABP8GBF8</accession>
<name>A0ABP8GBF8_9BACT</name>
<dbReference type="InterPro" id="IPR011990">
    <property type="entry name" value="TPR-like_helical_dom_sf"/>
</dbReference>
<feature type="compositionally biased region" description="Basic and acidic residues" evidence="2">
    <location>
        <begin position="150"/>
        <end position="165"/>
    </location>
</feature>
<dbReference type="PROSITE" id="PS50293">
    <property type="entry name" value="TPR_REGION"/>
    <property type="match status" value="1"/>
</dbReference>
<organism evidence="4 5">
    <name type="scientific">Flaviaesturariibacter amylovorans</name>
    <dbReference type="NCBI Taxonomy" id="1084520"/>
    <lineage>
        <taxon>Bacteria</taxon>
        <taxon>Pseudomonadati</taxon>
        <taxon>Bacteroidota</taxon>
        <taxon>Chitinophagia</taxon>
        <taxon>Chitinophagales</taxon>
        <taxon>Chitinophagaceae</taxon>
        <taxon>Flaviaestuariibacter</taxon>
    </lineage>
</organism>
<evidence type="ECO:0000313" key="4">
    <source>
        <dbReference type="EMBL" id="GAA4321181.1"/>
    </source>
</evidence>
<dbReference type="RefSeq" id="WP_345253389.1">
    <property type="nucleotide sequence ID" value="NZ_BAABGY010000002.1"/>
</dbReference>
<feature type="chain" id="PRO_5046767750" description="Tetratricopeptide repeat protein" evidence="3">
    <location>
        <begin position="21"/>
        <end position="182"/>
    </location>
</feature>
<feature type="region of interest" description="Disordered" evidence="2">
    <location>
        <begin position="133"/>
        <end position="182"/>
    </location>
</feature>
<dbReference type="Proteomes" id="UP001501725">
    <property type="component" value="Unassembled WGS sequence"/>
</dbReference>
<evidence type="ECO:0008006" key="6">
    <source>
        <dbReference type="Google" id="ProtNLM"/>
    </source>
</evidence>
<proteinExistence type="predicted"/>
<dbReference type="SUPFAM" id="SSF48452">
    <property type="entry name" value="TPR-like"/>
    <property type="match status" value="1"/>
</dbReference>
<evidence type="ECO:0000256" key="2">
    <source>
        <dbReference type="SAM" id="MobiDB-lite"/>
    </source>
</evidence>
<evidence type="ECO:0000256" key="1">
    <source>
        <dbReference type="PROSITE-ProRule" id="PRU00339"/>
    </source>
</evidence>
<reference evidence="5" key="1">
    <citation type="journal article" date="2019" name="Int. J. Syst. Evol. Microbiol.">
        <title>The Global Catalogue of Microorganisms (GCM) 10K type strain sequencing project: providing services to taxonomists for standard genome sequencing and annotation.</title>
        <authorList>
            <consortium name="The Broad Institute Genomics Platform"/>
            <consortium name="The Broad Institute Genome Sequencing Center for Infectious Disease"/>
            <person name="Wu L."/>
            <person name="Ma J."/>
        </authorList>
    </citation>
    <scope>NUCLEOTIDE SEQUENCE [LARGE SCALE GENOMIC DNA]</scope>
    <source>
        <strain evidence="5">JCM 17919</strain>
    </source>
</reference>
<protein>
    <recommendedName>
        <fullName evidence="6">Tetratricopeptide repeat protein</fullName>
    </recommendedName>
</protein>
<keyword evidence="1" id="KW-0802">TPR repeat</keyword>
<dbReference type="PROSITE" id="PS50005">
    <property type="entry name" value="TPR"/>
    <property type="match status" value="1"/>
</dbReference>